<feature type="domain" description="ABC transmembrane type-1" evidence="10">
    <location>
        <begin position="34"/>
        <end position="316"/>
    </location>
</feature>
<dbReference type="InterPro" id="IPR017871">
    <property type="entry name" value="ABC_transporter-like_CS"/>
</dbReference>
<feature type="transmembrane region" description="Helical" evidence="8">
    <location>
        <begin position="33"/>
        <end position="58"/>
    </location>
</feature>
<evidence type="ECO:0000256" key="2">
    <source>
        <dbReference type="ARBA" id="ARBA00005417"/>
    </source>
</evidence>
<dbReference type="EMBL" id="JBHTJV010000009">
    <property type="protein sequence ID" value="MFD0917077.1"/>
    <property type="molecule type" value="Genomic_DNA"/>
</dbReference>
<comment type="similarity">
    <text evidence="2">Belongs to the ABC transporter superfamily.</text>
</comment>
<dbReference type="PROSITE" id="PS00211">
    <property type="entry name" value="ABC_TRANSPORTER_1"/>
    <property type="match status" value="1"/>
</dbReference>
<comment type="subcellular location">
    <subcellularLocation>
        <location evidence="1">Cell membrane</location>
        <topology evidence="1">Multi-pass membrane protein</topology>
    </subcellularLocation>
</comment>
<keyword evidence="5 11" id="KW-0067">ATP-binding</keyword>
<name>A0ABW3FHI8_9HYPH</name>
<dbReference type="InterPro" id="IPR036640">
    <property type="entry name" value="ABC1_TM_sf"/>
</dbReference>
<dbReference type="Proteomes" id="UP001597101">
    <property type="component" value="Unassembled WGS sequence"/>
</dbReference>
<keyword evidence="7 8" id="KW-0472">Membrane</keyword>
<evidence type="ECO:0000256" key="5">
    <source>
        <dbReference type="ARBA" id="ARBA00022840"/>
    </source>
</evidence>
<evidence type="ECO:0000256" key="1">
    <source>
        <dbReference type="ARBA" id="ARBA00004651"/>
    </source>
</evidence>
<evidence type="ECO:0000259" key="9">
    <source>
        <dbReference type="PROSITE" id="PS50893"/>
    </source>
</evidence>
<dbReference type="InterPro" id="IPR027417">
    <property type="entry name" value="P-loop_NTPase"/>
</dbReference>
<dbReference type="PANTHER" id="PTHR24221:SF654">
    <property type="entry name" value="ATP-BINDING CASSETTE SUB-FAMILY B MEMBER 6"/>
    <property type="match status" value="1"/>
</dbReference>
<feature type="transmembrane region" description="Helical" evidence="8">
    <location>
        <begin position="172"/>
        <end position="192"/>
    </location>
</feature>
<dbReference type="InterPro" id="IPR003439">
    <property type="entry name" value="ABC_transporter-like_ATP-bd"/>
</dbReference>
<evidence type="ECO:0000313" key="11">
    <source>
        <dbReference type="EMBL" id="MFD0917077.1"/>
    </source>
</evidence>
<dbReference type="InterPro" id="IPR039421">
    <property type="entry name" value="Type_1_exporter"/>
</dbReference>
<evidence type="ECO:0000256" key="7">
    <source>
        <dbReference type="ARBA" id="ARBA00023136"/>
    </source>
</evidence>
<comment type="caution">
    <text evidence="11">The sequence shown here is derived from an EMBL/GenBank/DDBJ whole genome shotgun (WGS) entry which is preliminary data.</text>
</comment>
<feature type="transmembrane region" description="Helical" evidence="8">
    <location>
        <begin position="260"/>
        <end position="278"/>
    </location>
</feature>
<feature type="transmembrane region" description="Helical" evidence="8">
    <location>
        <begin position="70"/>
        <end position="90"/>
    </location>
</feature>
<accession>A0ABW3FHI8</accession>
<dbReference type="Pfam" id="PF00005">
    <property type="entry name" value="ABC_tran"/>
    <property type="match status" value="1"/>
</dbReference>
<evidence type="ECO:0000256" key="8">
    <source>
        <dbReference type="SAM" id="Phobius"/>
    </source>
</evidence>
<dbReference type="Gene3D" id="1.20.1560.10">
    <property type="entry name" value="ABC transporter type 1, transmembrane domain"/>
    <property type="match status" value="1"/>
</dbReference>
<organism evidence="11 12">
    <name type="scientific">Pseudahrensia aquimaris</name>
    <dbReference type="NCBI Taxonomy" id="744461"/>
    <lineage>
        <taxon>Bacteria</taxon>
        <taxon>Pseudomonadati</taxon>
        <taxon>Pseudomonadota</taxon>
        <taxon>Alphaproteobacteria</taxon>
        <taxon>Hyphomicrobiales</taxon>
        <taxon>Ahrensiaceae</taxon>
        <taxon>Pseudahrensia</taxon>
    </lineage>
</organism>
<dbReference type="SMART" id="SM00382">
    <property type="entry name" value="AAA"/>
    <property type="match status" value="1"/>
</dbReference>
<dbReference type="PANTHER" id="PTHR24221">
    <property type="entry name" value="ATP-BINDING CASSETTE SUB-FAMILY B"/>
    <property type="match status" value="1"/>
</dbReference>
<reference evidence="12" key="1">
    <citation type="journal article" date="2019" name="Int. J. Syst. Evol. Microbiol.">
        <title>The Global Catalogue of Microorganisms (GCM) 10K type strain sequencing project: providing services to taxonomists for standard genome sequencing and annotation.</title>
        <authorList>
            <consortium name="The Broad Institute Genomics Platform"/>
            <consortium name="The Broad Institute Genome Sequencing Center for Infectious Disease"/>
            <person name="Wu L."/>
            <person name="Ma J."/>
        </authorList>
    </citation>
    <scope>NUCLEOTIDE SEQUENCE [LARGE SCALE GENOMIC DNA]</scope>
    <source>
        <strain evidence="12">CCUG 60023</strain>
    </source>
</reference>
<evidence type="ECO:0000256" key="3">
    <source>
        <dbReference type="ARBA" id="ARBA00022692"/>
    </source>
</evidence>
<evidence type="ECO:0000256" key="4">
    <source>
        <dbReference type="ARBA" id="ARBA00022741"/>
    </source>
</evidence>
<proteinExistence type="inferred from homology"/>
<sequence length="609" mass="66507">MSRLAAFLFRTPGEAGVFRRMANENFRRYRSQYAIAIVCLLFSAGATAYSAWLMGPIVKDVFYGNDMNRALVLAATVAGIFLVKGIVTYFQSVILSKIGNSLVANYQRRLFDHMLRLGVDFFSRQHSVDLISRLNQNVIAVRDLLNTVVLGFVRDLVTLLGLIFVMFYRDPYMSLAVFVIGPIALIAIAGYARRVKRIAREEVKITAQVATSMQEAAHGIEVVKAMTMEDQMRAKLNMLTVEAEKRSNQIARITARSSPLMETLAGFAVAGVIAYGGYRVINHGYAPSDLTSFMTALLLAYEPAKRLARMRVSLERSLVNARMIYEVLDTPIRQADKGDAKPLDLKAGTILFDKVSFHYETNAQNEAQSVLTNLSFEALAGQTTALVGPSGGGKSTIIALLQRFYDPASGTITIDGQDLTGLQVASVRSAIAYVSQQPILFQGTVIENLRYARPEATDAEIEEACRAAQAHDFIMQLAEGYDTLLGENGANLSGGQRQRLSIARAIVRNAPILLLDEATSALDNESEAQVQQALDTLMQGRTSIVVAHRLSTIEKADRIVVIDKGRAVDAGTHDELMKAGGIYARLQSVAGGKGLPGPSKRRKRTAKAG</sequence>
<protein>
    <submittedName>
        <fullName evidence="11">ABC transporter ATP-binding protein</fullName>
    </submittedName>
</protein>
<keyword evidence="6 8" id="KW-1133">Transmembrane helix</keyword>
<keyword evidence="4" id="KW-0547">Nucleotide-binding</keyword>
<dbReference type="GO" id="GO:0005524">
    <property type="term" value="F:ATP binding"/>
    <property type="evidence" value="ECO:0007669"/>
    <property type="project" value="UniProtKB-KW"/>
</dbReference>
<dbReference type="RefSeq" id="WP_377212916.1">
    <property type="nucleotide sequence ID" value="NZ_JBHTJV010000009.1"/>
</dbReference>
<dbReference type="InterPro" id="IPR011527">
    <property type="entry name" value="ABC1_TM_dom"/>
</dbReference>
<dbReference type="Pfam" id="PF00664">
    <property type="entry name" value="ABC_membrane"/>
    <property type="match status" value="1"/>
</dbReference>
<dbReference type="PROSITE" id="PS50893">
    <property type="entry name" value="ABC_TRANSPORTER_2"/>
    <property type="match status" value="1"/>
</dbReference>
<feature type="domain" description="ABC transporter" evidence="9">
    <location>
        <begin position="350"/>
        <end position="589"/>
    </location>
</feature>
<evidence type="ECO:0000313" key="12">
    <source>
        <dbReference type="Proteomes" id="UP001597101"/>
    </source>
</evidence>
<keyword evidence="12" id="KW-1185">Reference proteome</keyword>
<dbReference type="CDD" id="cd03249">
    <property type="entry name" value="ABC_MTABC3_MDL1_MDL2"/>
    <property type="match status" value="1"/>
</dbReference>
<dbReference type="Gene3D" id="3.40.50.300">
    <property type="entry name" value="P-loop containing nucleotide triphosphate hydrolases"/>
    <property type="match status" value="1"/>
</dbReference>
<dbReference type="SUPFAM" id="SSF52540">
    <property type="entry name" value="P-loop containing nucleoside triphosphate hydrolases"/>
    <property type="match status" value="1"/>
</dbReference>
<dbReference type="PROSITE" id="PS50929">
    <property type="entry name" value="ABC_TM1F"/>
    <property type="match status" value="1"/>
</dbReference>
<gene>
    <name evidence="11" type="ORF">ACFQ14_11720</name>
</gene>
<dbReference type="CDD" id="cd18552">
    <property type="entry name" value="ABC_6TM_MsbA_like"/>
    <property type="match status" value="1"/>
</dbReference>
<evidence type="ECO:0000256" key="6">
    <source>
        <dbReference type="ARBA" id="ARBA00022989"/>
    </source>
</evidence>
<evidence type="ECO:0000259" key="10">
    <source>
        <dbReference type="PROSITE" id="PS50929"/>
    </source>
</evidence>
<keyword evidence="3 8" id="KW-0812">Transmembrane</keyword>
<dbReference type="SUPFAM" id="SSF90123">
    <property type="entry name" value="ABC transporter transmembrane region"/>
    <property type="match status" value="1"/>
</dbReference>
<feature type="transmembrane region" description="Helical" evidence="8">
    <location>
        <begin position="144"/>
        <end position="166"/>
    </location>
</feature>
<dbReference type="InterPro" id="IPR003593">
    <property type="entry name" value="AAA+_ATPase"/>
</dbReference>